<organism evidence="2 3">
    <name type="scientific">Nocardia jiangxiensis</name>
    <dbReference type="NCBI Taxonomy" id="282685"/>
    <lineage>
        <taxon>Bacteria</taxon>
        <taxon>Bacillati</taxon>
        <taxon>Actinomycetota</taxon>
        <taxon>Actinomycetes</taxon>
        <taxon>Mycobacteriales</taxon>
        <taxon>Nocardiaceae</taxon>
        <taxon>Nocardia</taxon>
    </lineage>
</organism>
<keyword evidence="2" id="KW-0378">Hydrolase</keyword>
<dbReference type="SUPFAM" id="SSF53474">
    <property type="entry name" value="alpha/beta-Hydrolases"/>
    <property type="match status" value="1"/>
</dbReference>
<evidence type="ECO:0000313" key="2">
    <source>
        <dbReference type="EMBL" id="MFF3574810.1"/>
    </source>
</evidence>
<dbReference type="Proteomes" id="UP001601992">
    <property type="component" value="Unassembled WGS sequence"/>
</dbReference>
<evidence type="ECO:0000313" key="3">
    <source>
        <dbReference type="Proteomes" id="UP001601992"/>
    </source>
</evidence>
<evidence type="ECO:0000259" key="1">
    <source>
        <dbReference type="Pfam" id="PF12697"/>
    </source>
</evidence>
<dbReference type="Pfam" id="PF12697">
    <property type="entry name" value="Abhydrolase_6"/>
    <property type="match status" value="1"/>
</dbReference>
<sequence>MSRAIVLVHGAQHSSTCWTPTVAALAALRPDIEVLAVDLPGRRTNPADLRTVGIADCVASVVADVERIGADEVILVAHSMAGVTVPGVAEALGAQRVSRMVFIAAAMPPNGESVLQDLVGDLQQDVTDKVADPGEPAPFPREFAERMFCNGMTPEQLEFSVAGLCADSDLLATTPVDRSGMPTSIPRSWILTGQDRAVTPDQQRAHIDNLGGVEDVVEIDTCHNVMISEPEMLAKVFAEYFDRA</sequence>
<keyword evidence="3" id="KW-1185">Reference proteome</keyword>
<dbReference type="RefSeq" id="WP_040822730.1">
    <property type="nucleotide sequence ID" value="NZ_JBIAQY010000031.1"/>
</dbReference>
<dbReference type="PANTHER" id="PTHR37017">
    <property type="entry name" value="AB HYDROLASE-1 DOMAIN-CONTAINING PROTEIN-RELATED"/>
    <property type="match status" value="1"/>
</dbReference>
<dbReference type="GO" id="GO:0016787">
    <property type="term" value="F:hydrolase activity"/>
    <property type="evidence" value="ECO:0007669"/>
    <property type="project" value="UniProtKB-KW"/>
</dbReference>
<feature type="domain" description="AB hydrolase-1" evidence="1">
    <location>
        <begin position="5"/>
        <end position="235"/>
    </location>
</feature>
<accession>A0ABW6SER5</accession>
<dbReference type="InterPro" id="IPR000073">
    <property type="entry name" value="AB_hydrolase_1"/>
</dbReference>
<dbReference type="PANTHER" id="PTHR37017:SF10">
    <property type="entry name" value="AB HYDROLASE-1 DOMAIN-CONTAINING PROTEIN"/>
    <property type="match status" value="1"/>
</dbReference>
<name>A0ABW6SER5_9NOCA</name>
<dbReference type="Gene3D" id="3.40.50.1820">
    <property type="entry name" value="alpha/beta hydrolase"/>
    <property type="match status" value="1"/>
</dbReference>
<comment type="caution">
    <text evidence="2">The sequence shown here is derived from an EMBL/GenBank/DDBJ whole genome shotgun (WGS) entry which is preliminary data.</text>
</comment>
<protein>
    <submittedName>
        <fullName evidence="2">Alpha/beta fold hydrolase</fullName>
    </submittedName>
</protein>
<reference evidence="2 3" key="1">
    <citation type="submission" date="2024-10" db="EMBL/GenBank/DDBJ databases">
        <title>The Natural Products Discovery Center: Release of the First 8490 Sequenced Strains for Exploring Actinobacteria Biosynthetic Diversity.</title>
        <authorList>
            <person name="Kalkreuter E."/>
            <person name="Kautsar S.A."/>
            <person name="Yang D."/>
            <person name="Bader C.D."/>
            <person name="Teijaro C.N."/>
            <person name="Fluegel L."/>
            <person name="Davis C.M."/>
            <person name="Simpson J.R."/>
            <person name="Lauterbach L."/>
            <person name="Steele A.D."/>
            <person name="Gui C."/>
            <person name="Meng S."/>
            <person name="Li G."/>
            <person name="Viehrig K."/>
            <person name="Ye F."/>
            <person name="Su P."/>
            <person name="Kiefer A.F."/>
            <person name="Nichols A."/>
            <person name="Cepeda A.J."/>
            <person name="Yan W."/>
            <person name="Fan B."/>
            <person name="Jiang Y."/>
            <person name="Adhikari A."/>
            <person name="Zheng C.-J."/>
            <person name="Schuster L."/>
            <person name="Cowan T.M."/>
            <person name="Smanski M.J."/>
            <person name="Chevrette M.G."/>
            <person name="De Carvalho L.P.S."/>
            <person name="Shen B."/>
        </authorList>
    </citation>
    <scope>NUCLEOTIDE SEQUENCE [LARGE SCALE GENOMIC DNA]</scope>
    <source>
        <strain evidence="2 3">NPDC002593</strain>
    </source>
</reference>
<dbReference type="EMBL" id="JBIAQY010000031">
    <property type="protein sequence ID" value="MFF3574810.1"/>
    <property type="molecule type" value="Genomic_DNA"/>
</dbReference>
<gene>
    <name evidence="2" type="ORF">ACFYXQ_44395</name>
</gene>
<proteinExistence type="predicted"/>
<dbReference type="InterPro" id="IPR029058">
    <property type="entry name" value="AB_hydrolase_fold"/>
</dbReference>
<dbReference type="InterPro" id="IPR052897">
    <property type="entry name" value="Sec-Metab_Biosynth_Hydrolase"/>
</dbReference>